<feature type="region of interest" description="Disordered" evidence="1">
    <location>
        <begin position="537"/>
        <end position="559"/>
    </location>
</feature>
<keyword evidence="4" id="KW-1185">Reference proteome</keyword>
<dbReference type="InterPro" id="IPR045402">
    <property type="entry name" value="GAP1-N2"/>
</dbReference>
<proteinExistence type="predicted"/>
<dbReference type="AlphaFoldDB" id="A0A098Y5C1"/>
<dbReference type="RefSeq" id="WP_036337168.1">
    <property type="nucleotide sequence ID" value="NZ_JPMX01000075.1"/>
</dbReference>
<accession>A0A098Y5C1</accession>
<dbReference type="OrthoDB" id="4499367at2"/>
<evidence type="ECO:0000259" key="2">
    <source>
        <dbReference type="Pfam" id="PF20013"/>
    </source>
</evidence>
<evidence type="ECO:0000313" key="4">
    <source>
        <dbReference type="Proteomes" id="UP000029713"/>
    </source>
</evidence>
<dbReference type="Pfam" id="PF20013">
    <property type="entry name" value="GAP1-N2"/>
    <property type="match status" value="1"/>
</dbReference>
<organism evidence="3 4">
    <name type="scientific">Modestobacter caceresii</name>
    <dbReference type="NCBI Taxonomy" id="1522368"/>
    <lineage>
        <taxon>Bacteria</taxon>
        <taxon>Bacillati</taxon>
        <taxon>Actinomycetota</taxon>
        <taxon>Actinomycetes</taxon>
        <taxon>Geodermatophilales</taxon>
        <taxon>Geodermatophilaceae</taxon>
        <taxon>Modestobacter</taxon>
    </lineage>
</organism>
<evidence type="ECO:0000256" key="1">
    <source>
        <dbReference type="SAM" id="MobiDB-lite"/>
    </source>
</evidence>
<gene>
    <name evidence="3" type="ORF">IN07_16430</name>
</gene>
<sequence>MTTCPQLVYTSASRTLEGPGFGVVQLSPDWPAEVGDSRATLGPLISLDVEESFGLLHTAGGRIAYRKVPAGTDAFGRPGNYLVHLLWDGAGRVTPRDVLAFRSGGGFLDGLPAAAEPSREAPAVEVPSARRSLSALTADDVDSLVPCVALVLAAVAAGAGVVGLPARTASGRDVAEAVFDVLPRALASAVALHVGTASASGDAAPVRVHVGSDVPNDVVPDGQDTARARALLEAAAKKELCSDNVRKLETLDRWLFTDTWTGMDPASLTPPQLVGVLESEKAGWWLSSPDAVDVACAVAASSPEVETALRTALAQHPDAWDRLRDRELDAALTAVFGGAARAAVPTGFTGLTRAELCEAFVDELARGRRLTEVGGAAAALVEESVTLPQPVALLELTDDLAGLARLATSRPVVQEALVREWAGVDAWPASSASLFGHLLLEDPDWFLTLGGSTPPSVVRSALPWAAERLAASMVERLAVTVAASDLAGQGWALRDVLFRSGLADEEVAAIVARNFLVLTGDDGWPGEVARLAAGALGAGGGGEASEGRRKTGMWPRRRR</sequence>
<name>A0A098Y5C1_9ACTN</name>
<feature type="domain" description="GTPase-associated protein 1 N-terminal" evidence="2">
    <location>
        <begin position="5"/>
        <end position="98"/>
    </location>
</feature>
<protein>
    <recommendedName>
        <fullName evidence="2">GTPase-associated protein 1 N-terminal domain-containing protein</fullName>
    </recommendedName>
</protein>
<evidence type="ECO:0000313" key="3">
    <source>
        <dbReference type="EMBL" id="KGH45674.1"/>
    </source>
</evidence>
<dbReference type="EMBL" id="JPMX01000075">
    <property type="protein sequence ID" value="KGH45674.1"/>
    <property type="molecule type" value="Genomic_DNA"/>
</dbReference>
<dbReference type="Proteomes" id="UP000029713">
    <property type="component" value="Unassembled WGS sequence"/>
</dbReference>
<comment type="caution">
    <text evidence="3">The sequence shown here is derived from an EMBL/GenBank/DDBJ whole genome shotgun (WGS) entry which is preliminary data.</text>
</comment>
<reference evidence="3 4" key="1">
    <citation type="submission" date="2014-07" db="EMBL/GenBank/DDBJ databases">
        <title>Biosystematic studies on Modestobacter strains isolated from extreme hyper-arid desert soil and from historic building.</title>
        <authorList>
            <person name="Bukarasam K."/>
            <person name="Bull A."/>
            <person name="Girard G."/>
            <person name="van Wezel G."/>
            <person name="Goodfellow M."/>
        </authorList>
    </citation>
    <scope>NUCLEOTIDE SEQUENCE [LARGE SCALE GENOMIC DNA]</scope>
    <source>
        <strain evidence="3 4">KNN45-2b</strain>
    </source>
</reference>